<evidence type="ECO:0000313" key="2">
    <source>
        <dbReference type="Proteomes" id="UP000274504"/>
    </source>
</evidence>
<reference evidence="1 2" key="2">
    <citation type="submission" date="2018-11" db="EMBL/GenBank/DDBJ databases">
        <authorList>
            <consortium name="Pathogen Informatics"/>
        </authorList>
    </citation>
    <scope>NUCLEOTIDE SEQUENCE [LARGE SCALE GENOMIC DNA]</scope>
</reference>
<proteinExistence type="predicted"/>
<evidence type="ECO:0000313" key="1">
    <source>
        <dbReference type="EMBL" id="VDL63757.1"/>
    </source>
</evidence>
<protein>
    <submittedName>
        <fullName evidence="3">Protein kinase domain-containing protein</fullName>
    </submittedName>
</protein>
<accession>A0A0R3SY25</accession>
<dbReference type="Proteomes" id="UP000274504">
    <property type="component" value="Unassembled WGS sequence"/>
</dbReference>
<evidence type="ECO:0000313" key="3">
    <source>
        <dbReference type="WBParaSite" id="HDID_0001067001-mRNA-1"/>
    </source>
</evidence>
<reference evidence="3" key="1">
    <citation type="submission" date="2017-02" db="UniProtKB">
        <authorList>
            <consortium name="WormBaseParasite"/>
        </authorList>
    </citation>
    <scope>IDENTIFICATION</scope>
</reference>
<name>A0A0R3SY25_HYMDI</name>
<sequence length="75" mass="8331">MSKVSDLPRGRIVGSNLEDETTEVDTDFIFQKLVEIGTGTFGSAFSEGVTNDLEFANFNSAIRKIDFRLDKIQAK</sequence>
<dbReference type="WBParaSite" id="HDID_0001067001-mRNA-1">
    <property type="protein sequence ID" value="HDID_0001067001-mRNA-1"/>
    <property type="gene ID" value="HDID_0001067001"/>
</dbReference>
<gene>
    <name evidence="1" type="ORF">HDID_LOCUS10668</name>
</gene>
<dbReference type="AlphaFoldDB" id="A0A0R3SY25"/>
<dbReference type="EMBL" id="UYSG01011830">
    <property type="protein sequence ID" value="VDL63757.1"/>
    <property type="molecule type" value="Genomic_DNA"/>
</dbReference>
<organism evidence="3">
    <name type="scientific">Hymenolepis diminuta</name>
    <name type="common">Rat tapeworm</name>
    <dbReference type="NCBI Taxonomy" id="6216"/>
    <lineage>
        <taxon>Eukaryota</taxon>
        <taxon>Metazoa</taxon>
        <taxon>Spiralia</taxon>
        <taxon>Lophotrochozoa</taxon>
        <taxon>Platyhelminthes</taxon>
        <taxon>Cestoda</taxon>
        <taxon>Eucestoda</taxon>
        <taxon>Cyclophyllidea</taxon>
        <taxon>Hymenolepididae</taxon>
        <taxon>Hymenolepis</taxon>
    </lineage>
</organism>